<dbReference type="EMBL" id="CABVHK010000015">
    <property type="protein sequence ID" value="VVN21586.1"/>
    <property type="molecule type" value="Genomic_DNA"/>
</dbReference>
<proteinExistence type="predicted"/>
<sequence length="290" mass="33159">MKTLIRKWLKHIPSKYSFYIESAYVVFNQRLLFDLRSKRFWARAKAADDLERSLLNEIEKNGFVMIPNFKDKGWCELAAVELKSALSNENRATRTDEDDRVFGIEKVSGRAEEFAQDAFLKKLSSEYARSDERLLFCMANRVSYKNDESYGSGGEWHRDGFRRQMKAMIYLTDVTAMDGPFSVLSRSHKFSQIIRDVRQIGSWISDKVVSGVASTRLKDAGDRFDVLSPGRVAKFSAPAGTLILFDTSTVHAGQPPKAGGKERLALTNYYCHVDMVADSLEYYKRFVKVH</sequence>
<name>A0A5E6VYW9_PSEFL</name>
<reference evidence="1 2" key="1">
    <citation type="submission" date="2019-09" db="EMBL/GenBank/DDBJ databases">
        <authorList>
            <person name="Chandra G."/>
            <person name="Truman W A."/>
        </authorList>
    </citation>
    <scope>NUCLEOTIDE SEQUENCE [LARGE SCALE GENOMIC DNA]</scope>
    <source>
        <strain evidence="1">PS662</strain>
    </source>
</reference>
<dbReference type="Proteomes" id="UP000326953">
    <property type="component" value="Unassembled WGS sequence"/>
</dbReference>
<gene>
    <name evidence="1" type="ORF">PS662_04396</name>
</gene>
<organism evidence="1 2">
    <name type="scientific">Pseudomonas fluorescens</name>
    <dbReference type="NCBI Taxonomy" id="294"/>
    <lineage>
        <taxon>Bacteria</taxon>
        <taxon>Pseudomonadati</taxon>
        <taxon>Pseudomonadota</taxon>
        <taxon>Gammaproteobacteria</taxon>
        <taxon>Pseudomonadales</taxon>
        <taxon>Pseudomonadaceae</taxon>
        <taxon>Pseudomonas</taxon>
    </lineage>
</organism>
<dbReference type="Gene3D" id="2.60.120.620">
    <property type="entry name" value="q2cbj1_9rhob like domain"/>
    <property type="match status" value="1"/>
</dbReference>
<dbReference type="Pfam" id="PF05721">
    <property type="entry name" value="PhyH"/>
    <property type="match status" value="1"/>
</dbReference>
<evidence type="ECO:0008006" key="3">
    <source>
        <dbReference type="Google" id="ProtNLM"/>
    </source>
</evidence>
<dbReference type="GO" id="GO:0016706">
    <property type="term" value="F:2-oxoglutarate-dependent dioxygenase activity"/>
    <property type="evidence" value="ECO:0007669"/>
    <property type="project" value="UniProtKB-ARBA"/>
</dbReference>
<dbReference type="RefSeq" id="WP_191632419.1">
    <property type="nucleotide sequence ID" value="NZ_CABVHK010000015.1"/>
</dbReference>
<dbReference type="SUPFAM" id="SSF51197">
    <property type="entry name" value="Clavaminate synthase-like"/>
    <property type="match status" value="1"/>
</dbReference>
<dbReference type="AlphaFoldDB" id="A0A5E6VYW9"/>
<protein>
    <recommendedName>
        <fullName evidence="3">Phytanoyl-CoA dioxygenase</fullName>
    </recommendedName>
</protein>
<dbReference type="InterPro" id="IPR008775">
    <property type="entry name" value="Phytyl_CoA_dOase-like"/>
</dbReference>
<accession>A0A5E6VYW9</accession>
<evidence type="ECO:0000313" key="1">
    <source>
        <dbReference type="EMBL" id="VVN21586.1"/>
    </source>
</evidence>
<evidence type="ECO:0000313" key="2">
    <source>
        <dbReference type="Proteomes" id="UP000326953"/>
    </source>
</evidence>